<evidence type="ECO:0000313" key="8">
    <source>
        <dbReference type="Proteomes" id="UP000249451"/>
    </source>
</evidence>
<evidence type="ECO:0000256" key="6">
    <source>
        <dbReference type="SAM" id="Phobius"/>
    </source>
</evidence>
<evidence type="ECO:0000256" key="3">
    <source>
        <dbReference type="ARBA" id="ARBA00022692"/>
    </source>
</evidence>
<feature type="transmembrane region" description="Helical" evidence="6">
    <location>
        <begin position="57"/>
        <end position="74"/>
    </location>
</feature>
<feature type="transmembrane region" description="Helical" evidence="6">
    <location>
        <begin position="95"/>
        <end position="114"/>
    </location>
</feature>
<dbReference type="CDD" id="cd16914">
    <property type="entry name" value="EcfT"/>
    <property type="match status" value="1"/>
</dbReference>
<evidence type="ECO:0000313" key="7">
    <source>
        <dbReference type="EMBL" id="PZP03918.1"/>
    </source>
</evidence>
<evidence type="ECO:0000256" key="2">
    <source>
        <dbReference type="ARBA" id="ARBA00022475"/>
    </source>
</evidence>
<keyword evidence="5 6" id="KW-0472">Membrane</keyword>
<feature type="transmembrane region" description="Helical" evidence="6">
    <location>
        <begin position="12"/>
        <end position="45"/>
    </location>
</feature>
<evidence type="ECO:0000256" key="1">
    <source>
        <dbReference type="ARBA" id="ARBA00004141"/>
    </source>
</evidence>
<sequence>MILERIDPSTRLLALALLTTPLLISIDIVSASVSFALTLLVVAPLCGVGPARLFRRAWPLLLLAPLTGVSMLFYGRASGQSYFEWGFIHITENSVQLAIAVMIRVLAVGVPAVVLTADMDPTRLGDGLAQLWKLPTRFVIGAVAGVRLVTLFREDWTAVERARRARGLGDEGKLKRALQQSFSLLVLALRRGAKLATAMEARGFGATHNAEGQPIERTWARQAHFGGWDWAVVVGSLALSLLSLGIAVWTGHFVLLGVQNG</sequence>
<dbReference type="Proteomes" id="UP000249451">
    <property type="component" value="Unassembled WGS sequence"/>
</dbReference>
<gene>
    <name evidence="7" type="ORF">DI609_00180</name>
</gene>
<keyword evidence="3 6" id="KW-0812">Transmembrane</keyword>
<dbReference type="AlphaFoldDB" id="A0A2W5BEP0"/>
<feature type="transmembrane region" description="Helical" evidence="6">
    <location>
        <begin position="230"/>
        <end position="255"/>
    </location>
</feature>
<reference evidence="7 8" key="1">
    <citation type="submission" date="2017-11" db="EMBL/GenBank/DDBJ databases">
        <title>Infants hospitalized years apart are colonized by the same room-sourced microbial strains.</title>
        <authorList>
            <person name="Brooks B."/>
            <person name="Olm M.R."/>
            <person name="Firek B.A."/>
            <person name="Baker R."/>
            <person name="Thomas B.C."/>
            <person name="Morowitz M.J."/>
            <person name="Banfield J.F."/>
        </authorList>
    </citation>
    <scope>NUCLEOTIDE SEQUENCE [LARGE SCALE GENOMIC DNA]</scope>
    <source>
        <strain evidence="7">S2_012_000_R3_87</strain>
    </source>
</reference>
<dbReference type="EMBL" id="QFNY01000002">
    <property type="protein sequence ID" value="PZP03918.1"/>
    <property type="molecule type" value="Genomic_DNA"/>
</dbReference>
<keyword evidence="4 6" id="KW-1133">Transmembrane helix</keyword>
<comment type="caution">
    <text evidence="7">The sequence shown here is derived from an EMBL/GenBank/DDBJ whole genome shotgun (WGS) entry which is preliminary data.</text>
</comment>
<dbReference type="PANTHER" id="PTHR34857">
    <property type="entry name" value="SLL0384 PROTEIN"/>
    <property type="match status" value="1"/>
</dbReference>
<dbReference type="RefSeq" id="WP_070758374.1">
    <property type="nucleotide sequence ID" value="NZ_CP136640.1"/>
</dbReference>
<dbReference type="Pfam" id="PF02361">
    <property type="entry name" value="CbiQ"/>
    <property type="match status" value="1"/>
</dbReference>
<protein>
    <submittedName>
        <fullName evidence="7">Energy-coupling factor transporter transmembrane protein EcfT</fullName>
    </submittedName>
</protein>
<keyword evidence="2" id="KW-1003">Cell membrane</keyword>
<proteinExistence type="predicted"/>
<dbReference type="InterPro" id="IPR051611">
    <property type="entry name" value="ECF_transporter_component"/>
</dbReference>
<dbReference type="InterPro" id="IPR003339">
    <property type="entry name" value="ABC/ECF_trnsptr_transmembrane"/>
</dbReference>
<dbReference type="GO" id="GO:0005886">
    <property type="term" value="C:plasma membrane"/>
    <property type="evidence" value="ECO:0007669"/>
    <property type="project" value="UniProtKB-ARBA"/>
</dbReference>
<comment type="subcellular location">
    <subcellularLocation>
        <location evidence="1">Membrane</location>
        <topology evidence="1">Multi-pass membrane protein</topology>
    </subcellularLocation>
</comment>
<accession>A0A2W5BEP0</accession>
<evidence type="ECO:0000256" key="5">
    <source>
        <dbReference type="ARBA" id="ARBA00023136"/>
    </source>
</evidence>
<dbReference type="PANTHER" id="PTHR34857:SF2">
    <property type="entry name" value="SLL0384 PROTEIN"/>
    <property type="match status" value="1"/>
</dbReference>
<evidence type="ECO:0000256" key="4">
    <source>
        <dbReference type="ARBA" id="ARBA00022989"/>
    </source>
</evidence>
<organism evidence="7 8">
    <name type="scientific">Corynebacterium urealyticum</name>
    <dbReference type="NCBI Taxonomy" id="43771"/>
    <lineage>
        <taxon>Bacteria</taxon>
        <taxon>Bacillati</taxon>
        <taxon>Actinomycetota</taxon>
        <taxon>Actinomycetes</taxon>
        <taxon>Mycobacteriales</taxon>
        <taxon>Corynebacteriaceae</taxon>
        <taxon>Corynebacterium</taxon>
    </lineage>
</organism>
<name>A0A2W5BEP0_9CORY</name>